<dbReference type="AlphaFoldDB" id="A0A7J7IHH4"/>
<evidence type="ECO:0000259" key="3">
    <source>
        <dbReference type="PROSITE" id="PS50089"/>
    </source>
</evidence>
<dbReference type="PANTHER" id="PTHR45676:SF61">
    <property type="entry name" value="RING-TYPE DOMAIN-CONTAINING PROTEIN"/>
    <property type="match status" value="1"/>
</dbReference>
<dbReference type="PANTHER" id="PTHR45676">
    <property type="entry name" value="RING-H2 FINGER PROTEIN ATL51-RELATED"/>
    <property type="match status" value="1"/>
</dbReference>
<accession>A0A7J7IHH4</accession>
<dbReference type="GO" id="GO:0008270">
    <property type="term" value="F:zinc ion binding"/>
    <property type="evidence" value="ECO:0007669"/>
    <property type="project" value="UniProtKB-KW"/>
</dbReference>
<keyword evidence="1" id="KW-0862">Zinc</keyword>
<comment type="caution">
    <text evidence="4">The sequence shown here is derived from an EMBL/GenBank/DDBJ whole genome shotgun (WGS) entry which is preliminary data.</text>
</comment>
<feature type="compositionally biased region" description="Basic and acidic residues" evidence="2">
    <location>
        <begin position="239"/>
        <end position="257"/>
    </location>
</feature>
<proteinExistence type="predicted"/>
<evidence type="ECO:0000313" key="5">
    <source>
        <dbReference type="Proteomes" id="UP000530660"/>
    </source>
</evidence>
<dbReference type="SUPFAM" id="SSF57850">
    <property type="entry name" value="RING/U-box"/>
    <property type="match status" value="1"/>
</dbReference>
<evidence type="ECO:0000313" key="4">
    <source>
        <dbReference type="EMBL" id="KAF6002190.1"/>
    </source>
</evidence>
<organism evidence="4 5">
    <name type="scientific">Cyanidiococcus yangmingshanensis</name>
    <dbReference type="NCBI Taxonomy" id="2690220"/>
    <lineage>
        <taxon>Eukaryota</taxon>
        <taxon>Rhodophyta</taxon>
        <taxon>Bangiophyceae</taxon>
        <taxon>Cyanidiales</taxon>
        <taxon>Cyanidiaceae</taxon>
        <taxon>Cyanidiococcus</taxon>
    </lineage>
</organism>
<dbReference type="Gene3D" id="3.30.40.10">
    <property type="entry name" value="Zinc/RING finger domain, C3HC4 (zinc finger)"/>
    <property type="match status" value="1"/>
</dbReference>
<keyword evidence="1" id="KW-0479">Metal-binding</keyword>
<dbReference type="Pfam" id="PF13639">
    <property type="entry name" value="zf-RING_2"/>
    <property type="match status" value="1"/>
</dbReference>
<dbReference type="OrthoDB" id="5692at2759"/>
<dbReference type="PROSITE" id="PS50089">
    <property type="entry name" value="ZF_RING_2"/>
    <property type="match status" value="1"/>
</dbReference>
<name>A0A7J7IHH4_9RHOD</name>
<keyword evidence="5" id="KW-1185">Reference proteome</keyword>
<reference evidence="4 5" key="1">
    <citation type="journal article" date="2020" name="J. Phycol.">
        <title>Comparative genome analysis reveals Cyanidiococcus gen. nov., a new extremophilic red algal genus sister to Cyanidioschyzon (Cyanidioschyzonaceae, Rhodophyta).</title>
        <authorList>
            <person name="Liu S.-L."/>
            <person name="Chiang Y.-R."/>
            <person name="Yoon H.S."/>
            <person name="Fu H.-Y."/>
        </authorList>
    </citation>
    <scope>NUCLEOTIDE SEQUENCE [LARGE SCALE GENOMIC DNA]</scope>
    <source>
        <strain evidence="4 5">THAL066</strain>
    </source>
</reference>
<dbReference type="SMART" id="SM00184">
    <property type="entry name" value="RING"/>
    <property type="match status" value="1"/>
</dbReference>
<dbReference type="InterPro" id="IPR013083">
    <property type="entry name" value="Znf_RING/FYVE/PHD"/>
</dbReference>
<dbReference type="GO" id="GO:0016567">
    <property type="term" value="P:protein ubiquitination"/>
    <property type="evidence" value="ECO:0007669"/>
    <property type="project" value="TreeGrafter"/>
</dbReference>
<evidence type="ECO:0000256" key="1">
    <source>
        <dbReference type="PROSITE-ProRule" id="PRU00175"/>
    </source>
</evidence>
<dbReference type="Proteomes" id="UP000530660">
    <property type="component" value="Unassembled WGS sequence"/>
</dbReference>
<gene>
    <name evidence="4" type="ORF">F1559_002170</name>
</gene>
<dbReference type="InterPro" id="IPR001841">
    <property type="entry name" value="Znf_RING"/>
</dbReference>
<keyword evidence="1" id="KW-0863">Zinc-finger</keyword>
<feature type="domain" description="RING-type" evidence="3">
    <location>
        <begin position="157"/>
        <end position="198"/>
    </location>
</feature>
<protein>
    <recommendedName>
        <fullName evidence="3">RING-type domain-containing protein</fullName>
    </recommendedName>
</protein>
<dbReference type="EMBL" id="VWRR01000011">
    <property type="protein sequence ID" value="KAF6002190.1"/>
    <property type="molecule type" value="Genomic_DNA"/>
</dbReference>
<evidence type="ECO:0000256" key="2">
    <source>
        <dbReference type="SAM" id="MobiDB-lite"/>
    </source>
</evidence>
<feature type="region of interest" description="Disordered" evidence="2">
    <location>
        <begin position="216"/>
        <end position="267"/>
    </location>
</feature>
<sequence length="278" mass="29612">MAILVFGIVAAVCVCLLLAAWLYACVRERRALRRAVNRESAANRANGDAGDSSTAGNQRAIFVDGVYLYSIPGNPSVEQRPQPGGMTGPGFWGPTRIPASLVLTRLDKTSPPAPLTCCPSCGAANPAAAAALATVPNESQLEGKSSCGTDGVYCQCCSICLDPLMKGDMSRKLPCGHLFHSHCISKWVQRANRCPLCQHEIVPFEEVAQELRQTQGNRNAGLGPGAAAPTEVDLQGRSASDHSESEGNQRRENEPLPRTRSTQPYPFFGSLGPGLFFA</sequence>